<feature type="DNA-binding region" description="HMG box" evidence="4">
    <location>
        <begin position="314"/>
        <end position="378"/>
    </location>
</feature>
<comment type="subcellular location">
    <subcellularLocation>
        <location evidence="1">Nucleus</location>
    </subcellularLocation>
</comment>
<dbReference type="PANTHER" id="PTHR46318:SF3">
    <property type="entry name" value="UPSTREAM BINDING TRANSCRIPTION FACTOR"/>
    <property type="match status" value="1"/>
</dbReference>
<evidence type="ECO:0000313" key="8">
    <source>
        <dbReference type="Proteomes" id="UP000594260"/>
    </source>
</evidence>
<sequence length="552" mass="63200">MEDMSFSFDTAHDDNCPTKRQKTVTPTRAKRGGPVGSRLVIYDWPVDDLKTLCRRMQEASLRLQRLATTPYGKAEARLDWNEVAFNGRSNEECRIKWQQLSANVRNFRTLSEMLTDTERWLESNPRKAKQAFTDHPDKPTKPASIFIRYMTTQIPKMKLKYPSMAHRDIVRKIGEMYKTVPPAKIEEMKAEYQRESEDYVARLEKFYAEHPEAAPYSRPVNSSLGGSRSGTGTGFMHFVEEKIKDPKFANATKDELREKWAKLKDRKKILYIEAALDAHRLQESQNSTLMPKTTCDVLSKDERELYDRFLGKPTRPPPTGFALFKSIASVELKGLNTAERNKEYHNRWSMMSRAEQNKFNNEIKLMKQAFDNDMAEYLKKLKHREQLLIENGPGSCLWMPEAQRNGQVELDTPKSQSTLGSGTSSTKESPTKQNLPLKRKEAAFDESEGDAESALAPSKSKQKSNPRTSTSPIKIASPEKITQASTKITALKCYQESELANWREINPGLSDKKLLRSITAAFEELSDKKKAKWARKAEKMSQKMITTDDQTE</sequence>
<dbReference type="PROSITE" id="PS50118">
    <property type="entry name" value="HMG_BOX_2"/>
    <property type="match status" value="2"/>
</dbReference>
<feature type="domain" description="HMG box" evidence="6">
    <location>
        <begin position="314"/>
        <end position="378"/>
    </location>
</feature>
<evidence type="ECO:0000256" key="1">
    <source>
        <dbReference type="ARBA" id="ARBA00004123"/>
    </source>
</evidence>
<dbReference type="EnsemblMetazoa" id="XM_022794336">
    <property type="protein sequence ID" value="XP_022650071"/>
    <property type="gene ID" value="LOC111245679"/>
</dbReference>
<feature type="region of interest" description="Disordered" evidence="5">
    <location>
        <begin position="408"/>
        <end position="475"/>
    </location>
</feature>
<evidence type="ECO:0000256" key="3">
    <source>
        <dbReference type="ARBA" id="ARBA00023242"/>
    </source>
</evidence>
<dbReference type="RefSeq" id="XP_022650070.1">
    <property type="nucleotide sequence ID" value="XM_022794335.1"/>
</dbReference>
<feature type="DNA-binding region" description="HMG box" evidence="4">
    <location>
        <begin position="139"/>
        <end position="211"/>
    </location>
</feature>
<dbReference type="InterPro" id="IPR009071">
    <property type="entry name" value="HMG_box_dom"/>
</dbReference>
<dbReference type="InterPro" id="IPR036910">
    <property type="entry name" value="HMG_box_dom_sf"/>
</dbReference>
<dbReference type="OrthoDB" id="6503880at2759"/>
<dbReference type="SUPFAM" id="SSF47095">
    <property type="entry name" value="HMG-box"/>
    <property type="match status" value="2"/>
</dbReference>
<dbReference type="GeneID" id="111245679"/>
<proteinExistence type="predicted"/>
<evidence type="ECO:0000256" key="5">
    <source>
        <dbReference type="SAM" id="MobiDB-lite"/>
    </source>
</evidence>
<dbReference type="EnsemblMetazoa" id="XM_022794335">
    <property type="protein sequence ID" value="XP_022650070"/>
    <property type="gene ID" value="LOC111245679"/>
</dbReference>
<evidence type="ECO:0000259" key="6">
    <source>
        <dbReference type="PROSITE" id="PS50118"/>
    </source>
</evidence>
<dbReference type="SMART" id="SM00398">
    <property type="entry name" value="HMG"/>
    <property type="match status" value="2"/>
</dbReference>
<dbReference type="KEGG" id="vde:111245679"/>
<evidence type="ECO:0000256" key="4">
    <source>
        <dbReference type="PROSITE-ProRule" id="PRU00267"/>
    </source>
</evidence>
<dbReference type="Pfam" id="PF00505">
    <property type="entry name" value="HMG_box"/>
    <property type="match status" value="1"/>
</dbReference>
<feature type="region of interest" description="Disordered" evidence="5">
    <location>
        <begin position="1"/>
        <end position="31"/>
    </location>
</feature>
<feature type="compositionally biased region" description="Polar residues" evidence="5">
    <location>
        <begin position="463"/>
        <end position="472"/>
    </location>
</feature>
<dbReference type="RefSeq" id="XP_022650071.1">
    <property type="nucleotide sequence ID" value="XM_022794336.1"/>
</dbReference>
<accession>A0A7M7MBL1</accession>
<dbReference type="AlphaFoldDB" id="A0A7M7MBL1"/>
<protein>
    <recommendedName>
        <fullName evidence="6">HMG box domain-containing protein</fullName>
    </recommendedName>
</protein>
<evidence type="ECO:0000313" key="7">
    <source>
        <dbReference type="EnsemblMetazoa" id="XP_022650071"/>
    </source>
</evidence>
<dbReference type="GO" id="GO:0003677">
    <property type="term" value="F:DNA binding"/>
    <property type="evidence" value="ECO:0007669"/>
    <property type="project" value="UniProtKB-UniRule"/>
</dbReference>
<name>A0A7M7MBL1_VARDE</name>
<dbReference type="OMA" id="LANWREI"/>
<dbReference type="InParanoid" id="A0A7M7MBL1"/>
<feature type="domain" description="HMG box" evidence="6">
    <location>
        <begin position="139"/>
        <end position="211"/>
    </location>
</feature>
<reference evidence="7" key="1">
    <citation type="submission" date="2021-01" db="UniProtKB">
        <authorList>
            <consortium name="EnsemblMetazoa"/>
        </authorList>
    </citation>
    <scope>IDENTIFICATION</scope>
</reference>
<keyword evidence="2 4" id="KW-0238">DNA-binding</keyword>
<dbReference type="GO" id="GO:0005634">
    <property type="term" value="C:nucleus"/>
    <property type="evidence" value="ECO:0007669"/>
    <property type="project" value="UniProtKB-SubCell"/>
</dbReference>
<organism evidence="7 8">
    <name type="scientific">Varroa destructor</name>
    <name type="common">Honeybee mite</name>
    <dbReference type="NCBI Taxonomy" id="109461"/>
    <lineage>
        <taxon>Eukaryota</taxon>
        <taxon>Metazoa</taxon>
        <taxon>Ecdysozoa</taxon>
        <taxon>Arthropoda</taxon>
        <taxon>Chelicerata</taxon>
        <taxon>Arachnida</taxon>
        <taxon>Acari</taxon>
        <taxon>Parasitiformes</taxon>
        <taxon>Mesostigmata</taxon>
        <taxon>Gamasina</taxon>
        <taxon>Dermanyssoidea</taxon>
        <taxon>Varroidae</taxon>
        <taxon>Varroa</taxon>
    </lineage>
</organism>
<evidence type="ECO:0000256" key="2">
    <source>
        <dbReference type="ARBA" id="ARBA00023125"/>
    </source>
</evidence>
<dbReference type="Gene3D" id="1.10.30.10">
    <property type="entry name" value="High mobility group box domain"/>
    <property type="match status" value="3"/>
</dbReference>
<keyword evidence="3 4" id="KW-0539">Nucleus</keyword>
<keyword evidence="8" id="KW-1185">Reference proteome</keyword>
<feature type="compositionally biased region" description="Low complexity" evidence="5">
    <location>
        <begin position="414"/>
        <end position="428"/>
    </location>
</feature>
<dbReference type="Proteomes" id="UP000594260">
    <property type="component" value="Unplaced"/>
</dbReference>
<dbReference type="InterPro" id="IPR051762">
    <property type="entry name" value="UBF1"/>
</dbReference>
<dbReference type="PANTHER" id="PTHR46318">
    <property type="entry name" value="UPSTREAM BINDING TRANSCRIPTION FACTOR"/>
    <property type="match status" value="1"/>
</dbReference>